<dbReference type="PANTHER" id="PTHR30213">
    <property type="entry name" value="INNER MEMBRANE PROTEIN YHJD"/>
    <property type="match status" value="1"/>
</dbReference>
<feature type="transmembrane region" description="Helical" evidence="6">
    <location>
        <begin position="247"/>
        <end position="273"/>
    </location>
</feature>
<feature type="transmembrane region" description="Helical" evidence="6">
    <location>
        <begin position="171"/>
        <end position="196"/>
    </location>
</feature>
<keyword evidence="2" id="KW-1003">Cell membrane</keyword>
<evidence type="ECO:0000256" key="5">
    <source>
        <dbReference type="ARBA" id="ARBA00023136"/>
    </source>
</evidence>
<dbReference type="EMBL" id="WJBC01000004">
    <property type="protein sequence ID" value="MBC3803718.1"/>
    <property type="molecule type" value="Genomic_DNA"/>
</dbReference>
<dbReference type="RefSeq" id="WP_186841619.1">
    <property type="nucleotide sequence ID" value="NZ_WJBC01000004.1"/>
</dbReference>
<keyword evidence="4 6" id="KW-1133">Transmembrane helix</keyword>
<evidence type="ECO:0008006" key="9">
    <source>
        <dbReference type="Google" id="ProtNLM"/>
    </source>
</evidence>
<evidence type="ECO:0000256" key="1">
    <source>
        <dbReference type="ARBA" id="ARBA00004651"/>
    </source>
</evidence>
<keyword evidence="3 6" id="KW-0812">Transmembrane</keyword>
<feature type="transmembrane region" description="Helical" evidence="6">
    <location>
        <begin position="203"/>
        <end position="227"/>
    </location>
</feature>
<dbReference type="PIRSF" id="PIRSF035875">
    <property type="entry name" value="RNase_BN"/>
    <property type="match status" value="1"/>
</dbReference>
<keyword evidence="8" id="KW-1185">Reference proteome</keyword>
<gene>
    <name evidence="7" type="ORF">GH808_04625</name>
</gene>
<proteinExistence type="predicted"/>
<dbReference type="Pfam" id="PF03631">
    <property type="entry name" value="Virul_fac_BrkB"/>
    <property type="match status" value="1"/>
</dbReference>
<feature type="transmembrane region" description="Helical" evidence="6">
    <location>
        <begin position="123"/>
        <end position="151"/>
    </location>
</feature>
<evidence type="ECO:0000256" key="3">
    <source>
        <dbReference type="ARBA" id="ARBA00022692"/>
    </source>
</evidence>
<feature type="transmembrane region" description="Helical" evidence="6">
    <location>
        <begin position="83"/>
        <end position="102"/>
    </location>
</feature>
<sequence length="282" mass="32561">MTFLKCFSRFLITQGKKNNIVNLSAQMSYRALLAFIPFMMLIYNFVNWFSIEVNNTLVSLLADILPTSIMNYIYFSMDNASTISFSLGTNMVIGFFIFYISVSAMHSLIKSLNRIFEPNETRGIIALWIQSVLYLFLFLSIIIFTLFLYLFGEKVFHFIFVTLDLSGLFTMFIAIFSCIYIIIVTTFIFTFIYMFAPKNHLTFYEACPGGFFVSISWFIILLIYAFFADAFLDYATFFLNIQGPFSLFIVIFIICFSLTLGGVVNLFSVELLAARKRKARND</sequence>
<name>A0ABR6WSX9_9FIRM</name>
<protein>
    <recommendedName>
        <fullName evidence="9">YihY family inner membrane protein</fullName>
    </recommendedName>
</protein>
<dbReference type="InterPro" id="IPR017039">
    <property type="entry name" value="Virul_fac_BrkB"/>
</dbReference>
<organism evidence="7 8">
    <name type="scientific">Acetobacterium fimetarium</name>
    <dbReference type="NCBI Taxonomy" id="52691"/>
    <lineage>
        <taxon>Bacteria</taxon>
        <taxon>Bacillati</taxon>
        <taxon>Bacillota</taxon>
        <taxon>Clostridia</taxon>
        <taxon>Eubacteriales</taxon>
        <taxon>Eubacteriaceae</taxon>
        <taxon>Acetobacterium</taxon>
    </lineage>
</organism>
<keyword evidence="5 6" id="KW-0472">Membrane</keyword>
<evidence type="ECO:0000256" key="2">
    <source>
        <dbReference type="ARBA" id="ARBA00022475"/>
    </source>
</evidence>
<evidence type="ECO:0000256" key="4">
    <source>
        <dbReference type="ARBA" id="ARBA00022989"/>
    </source>
</evidence>
<reference evidence="7 8" key="1">
    <citation type="journal article" date="2020" name="mSystems">
        <title>Defining Genomic and Predicted Metabolic Features of the Acetobacterium Genus.</title>
        <authorList>
            <person name="Ross D.E."/>
            <person name="Marshall C.W."/>
            <person name="Gulliver D."/>
            <person name="May H.D."/>
            <person name="Norman R.S."/>
        </authorList>
    </citation>
    <scope>NUCLEOTIDE SEQUENCE [LARGE SCALE GENOMIC DNA]</scope>
    <source>
        <strain evidence="7 8">DSM 8238</strain>
    </source>
</reference>
<comment type="subcellular location">
    <subcellularLocation>
        <location evidence="1">Cell membrane</location>
        <topology evidence="1">Multi-pass membrane protein</topology>
    </subcellularLocation>
</comment>
<dbReference type="Proteomes" id="UP000603234">
    <property type="component" value="Unassembled WGS sequence"/>
</dbReference>
<dbReference type="PANTHER" id="PTHR30213:SF0">
    <property type="entry name" value="UPF0761 MEMBRANE PROTEIN YIHY"/>
    <property type="match status" value="1"/>
</dbReference>
<evidence type="ECO:0000256" key="6">
    <source>
        <dbReference type="SAM" id="Phobius"/>
    </source>
</evidence>
<feature type="transmembrane region" description="Helical" evidence="6">
    <location>
        <begin position="27"/>
        <end position="46"/>
    </location>
</feature>
<evidence type="ECO:0000313" key="8">
    <source>
        <dbReference type="Proteomes" id="UP000603234"/>
    </source>
</evidence>
<accession>A0ABR6WSX9</accession>
<comment type="caution">
    <text evidence="7">The sequence shown here is derived from an EMBL/GenBank/DDBJ whole genome shotgun (WGS) entry which is preliminary data.</text>
</comment>
<evidence type="ECO:0000313" key="7">
    <source>
        <dbReference type="EMBL" id="MBC3803718.1"/>
    </source>
</evidence>